<evidence type="ECO:0000256" key="4">
    <source>
        <dbReference type="ARBA" id="ARBA00023136"/>
    </source>
</evidence>
<dbReference type="InterPro" id="IPR036259">
    <property type="entry name" value="MFS_trans_sf"/>
</dbReference>
<keyword evidence="2 5" id="KW-0812">Transmembrane</keyword>
<comment type="caution">
    <text evidence="7">The sequence shown here is derived from an EMBL/GenBank/DDBJ whole genome shotgun (WGS) entry which is preliminary data.</text>
</comment>
<dbReference type="PANTHER" id="PTHR23508:SF10">
    <property type="entry name" value="CARBOXYLIC ACID TRANSPORTER PROTEIN HOMOLOG"/>
    <property type="match status" value="1"/>
</dbReference>
<keyword evidence="3 5" id="KW-1133">Transmembrane helix</keyword>
<dbReference type="PANTHER" id="PTHR23508">
    <property type="entry name" value="CARBOXYLIC ACID TRANSPORTER PROTEIN HOMOLOG"/>
    <property type="match status" value="1"/>
</dbReference>
<feature type="transmembrane region" description="Helical" evidence="5">
    <location>
        <begin position="153"/>
        <end position="176"/>
    </location>
</feature>
<dbReference type="PROSITE" id="PS50850">
    <property type="entry name" value="MFS"/>
    <property type="match status" value="1"/>
</dbReference>
<gene>
    <name evidence="7" type="ORF">HFP15_24785</name>
</gene>
<keyword evidence="8" id="KW-1185">Reference proteome</keyword>
<evidence type="ECO:0000313" key="8">
    <source>
        <dbReference type="Proteomes" id="UP000715441"/>
    </source>
</evidence>
<dbReference type="InterPro" id="IPR020846">
    <property type="entry name" value="MFS_dom"/>
</dbReference>
<reference evidence="7 8" key="1">
    <citation type="submission" date="2020-04" db="EMBL/GenBank/DDBJ databases">
        <title>Novel species.</title>
        <authorList>
            <person name="Teo W.F.A."/>
            <person name="Lipun K."/>
            <person name="Srisuk N."/>
            <person name="Duangmal K."/>
        </authorList>
    </citation>
    <scope>NUCLEOTIDE SEQUENCE [LARGE SCALE GENOMIC DNA]</scope>
    <source>
        <strain evidence="7 8">K13G38</strain>
    </source>
</reference>
<evidence type="ECO:0000256" key="5">
    <source>
        <dbReference type="SAM" id="Phobius"/>
    </source>
</evidence>
<keyword evidence="4 5" id="KW-0472">Membrane</keyword>
<feature type="transmembrane region" description="Helical" evidence="5">
    <location>
        <begin position="182"/>
        <end position="202"/>
    </location>
</feature>
<feature type="transmembrane region" description="Helical" evidence="5">
    <location>
        <begin position="60"/>
        <end position="83"/>
    </location>
</feature>
<feature type="transmembrane region" description="Helical" evidence="5">
    <location>
        <begin position="95"/>
        <end position="114"/>
    </location>
</feature>
<evidence type="ECO:0000256" key="3">
    <source>
        <dbReference type="ARBA" id="ARBA00022989"/>
    </source>
</evidence>
<feature type="transmembrane region" description="Helical" evidence="5">
    <location>
        <begin position="29"/>
        <end position="48"/>
    </location>
</feature>
<feature type="transmembrane region" description="Helical" evidence="5">
    <location>
        <begin position="261"/>
        <end position="282"/>
    </location>
</feature>
<feature type="transmembrane region" description="Helical" evidence="5">
    <location>
        <begin position="120"/>
        <end position="141"/>
    </location>
</feature>
<dbReference type="SUPFAM" id="SSF103473">
    <property type="entry name" value="MFS general substrate transporter"/>
    <property type="match status" value="1"/>
</dbReference>
<proteinExistence type="predicted"/>
<dbReference type="Gene3D" id="1.20.1250.20">
    <property type="entry name" value="MFS general substrate transporter like domains"/>
    <property type="match status" value="1"/>
</dbReference>
<evidence type="ECO:0000259" key="6">
    <source>
        <dbReference type="PROSITE" id="PS50850"/>
    </source>
</evidence>
<feature type="transmembrane region" description="Helical" evidence="5">
    <location>
        <begin position="395"/>
        <end position="414"/>
    </location>
</feature>
<dbReference type="RefSeq" id="WP_168519142.1">
    <property type="nucleotide sequence ID" value="NZ_JAAXLS010000020.1"/>
</dbReference>
<feature type="transmembrane region" description="Helical" evidence="5">
    <location>
        <begin position="354"/>
        <end position="375"/>
    </location>
</feature>
<dbReference type="Proteomes" id="UP000715441">
    <property type="component" value="Unassembled WGS sequence"/>
</dbReference>
<sequence>MSESATRAVEHLSARLDRLPVATKSHKRWIGLLALFFFFDNFDIVAFSNTAPAMKSEWGLTVGELALATATPFIGMFVGSVVGGRLADLYGRRPVMLIMVVFYSVLTLAIAAAPNIETVAVLRGIAGFGLQAFVGLALVFVSEVFPRHLRGRYMGMVLTLATISLPVSGLLSRVIVPQGAGMWRWIFVIGALAVVGVIYGMVRLPESPRWLILRGRTEQAERVVSALEDEARAATGAELPPPVVEAPVSDGSLRELLKPLYVKRISVASIVTVGVILVLYGFGQWLPTLLVEQGYSASAALTTYTIISSFYVVGAFLAYLLVDHIERKTFLVVLATIMAAGLVVFGFVDSPVVTAVIGCVVALVLQTCLATMYVYSPEIFPTHLRGVGSGLTNGLGRLAGFAGAFIIAAIFSAFGFTAVFFYLAIVSLVFGLILFLLGERTTKRGLEAISEGATLADADAKTRVRKEDVQPRSR</sequence>
<evidence type="ECO:0000256" key="1">
    <source>
        <dbReference type="ARBA" id="ARBA00004651"/>
    </source>
</evidence>
<feature type="transmembrane region" description="Helical" evidence="5">
    <location>
        <begin position="420"/>
        <end position="437"/>
    </location>
</feature>
<name>A0ABX1J8V3_9PSEU</name>
<organism evidence="7 8">
    <name type="scientific">Amycolatopsis acididurans</name>
    <dbReference type="NCBI Taxonomy" id="2724524"/>
    <lineage>
        <taxon>Bacteria</taxon>
        <taxon>Bacillati</taxon>
        <taxon>Actinomycetota</taxon>
        <taxon>Actinomycetes</taxon>
        <taxon>Pseudonocardiales</taxon>
        <taxon>Pseudonocardiaceae</taxon>
        <taxon>Amycolatopsis</taxon>
    </lineage>
</organism>
<feature type="transmembrane region" description="Helical" evidence="5">
    <location>
        <begin position="302"/>
        <end position="322"/>
    </location>
</feature>
<feature type="transmembrane region" description="Helical" evidence="5">
    <location>
        <begin position="329"/>
        <end position="348"/>
    </location>
</feature>
<evidence type="ECO:0000256" key="2">
    <source>
        <dbReference type="ARBA" id="ARBA00022692"/>
    </source>
</evidence>
<dbReference type="InterPro" id="IPR011701">
    <property type="entry name" value="MFS"/>
</dbReference>
<dbReference type="EMBL" id="JAAXLS010000020">
    <property type="protein sequence ID" value="NKQ56099.1"/>
    <property type="molecule type" value="Genomic_DNA"/>
</dbReference>
<protein>
    <submittedName>
        <fullName evidence="7">MFS transporter</fullName>
    </submittedName>
</protein>
<dbReference type="Pfam" id="PF07690">
    <property type="entry name" value="MFS_1"/>
    <property type="match status" value="1"/>
</dbReference>
<comment type="subcellular location">
    <subcellularLocation>
        <location evidence="1">Cell membrane</location>
        <topology evidence="1">Multi-pass membrane protein</topology>
    </subcellularLocation>
</comment>
<evidence type="ECO:0000313" key="7">
    <source>
        <dbReference type="EMBL" id="NKQ56099.1"/>
    </source>
</evidence>
<dbReference type="CDD" id="cd17316">
    <property type="entry name" value="MFS_SV2_like"/>
    <property type="match status" value="1"/>
</dbReference>
<accession>A0ABX1J8V3</accession>
<feature type="domain" description="Major facilitator superfamily (MFS) profile" evidence="6">
    <location>
        <begin position="29"/>
        <end position="442"/>
    </location>
</feature>